<evidence type="ECO:0000256" key="6">
    <source>
        <dbReference type="ARBA" id="ARBA00022619"/>
    </source>
</evidence>
<comment type="similarity">
    <text evidence="14">Belongs to the GTP cyclohydrolase II family.</text>
</comment>
<keyword evidence="8 14" id="KW-0547">Nucleotide-binding</keyword>
<comment type="pathway">
    <text evidence="3 14">Cofactor biosynthesis; riboflavin biosynthesis; 5-amino-6-(D-ribitylamino)uracil from GTP: step 1/4.</text>
</comment>
<dbReference type="Gene3D" id="3.40.50.10990">
    <property type="entry name" value="GTP cyclohydrolase II"/>
    <property type="match status" value="1"/>
</dbReference>
<dbReference type="Pfam" id="PF00925">
    <property type="entry name" value="GTP_cyclohydro2"/>
    <property type="match status" value="1"/>
</dbReference>
<dbReference type="InterPro" id="IPR017945">
    <property type="entry name" value="DHBP_synth_RibB-like_a/b_dom"/>
</dbReference>
<feature type="binding site" evidence="14">
    <location>
        <position position="324"/>
    </location>
    <ligand>
        <name>GTP</name>
        <dbReference type="ChEBI" id="CHEBI:37565"/>
    </ligand>
</feature>
<dbReference type="PANTHER" id="PTHR21327">
    <property type="entry name" value="GTP CYCLOHYDROLASE II-RELATED"/>
    <property type="match status" value="1"/>
</dbReference>
<protein>
    <recommendedName>
        <fullName evidence="14">GTP cyclohydrolase-2</fullName>
        <ecNumber evidence="14">3.5.4.25</ecNumber>
    </recommendedName>
    <alternativeName>
        <fullName evidence="14">GTP cyclohydrolase II</fullName>
    </alternativeName>
</protein>
<dbReference type="NCBIfam" id="TIGR00505">
    <property type="entry name" value="ribA"/>
    <property type="match status" value="1"/>
</dbReference>
<evidence type="ECO:0000256" key="9">
    <source>
        <dbReference type="ARBA" id="ARBA00022801"/>
    </source>
</evidence>
<dbReference type="SUPFAM" id="SSF55821">
    <property type="entry name" value="YrdC/RibB"/>
    <property type="match status" value="1"/>
</dbReference>
<evidence type="ECO:0000256" key="3">
    <source>
        <dbReference type="ARBA" id="ARBA00004853"/>
    </source>
</evidence>
<dbReference type="GO" id="GO:0009231">
    <property type="term" value="P:riboflavin biosynthetic process"/>
    <property type="evidence" value="ECO:0007669"/>
    <property type="project" value="UniProtKB-UniRule"/>
</dbReference>
<keyword evidence="6 14" id="KW-0686">Riboflavin biosynthesis</keyword>
<evidence type="ECO:0000256" key="12">
    <source>
        <dbReference type="ARBA" id="ARBA00043932"/>
    </source>
</evidence>
<evidence type="ECO:0000256" key="1">
    <source>
        <dbReference type="ARBA" id="ARBA00000141"/>
    </source>
</evidence>
<evidence type="ECO:0000256" key="4">
    <source>
        <dbReference type="ARBA" id="ARBA00004904"/>
    </source>
</evidence>
<comment type="cofactor">
    <cofactor evidence="14">
        <name>Zn(2+)</name>
        <dbReference type="ChEBI" id="CHEBI:29105"/>
    </cofactor>
    <text evidence="14">Binds 1 zinc ion per subunit.</text>
</comment>
<dbReference type="InterPro" id="IPR036144">
    <property type="entry name" value="RibA-like_sf"/>
</dbReference>
<gene>
    <name evidence="14" type="primary">ribA</name>
    <name evidence="16" type="ORF">A2744_00975</name>
</gene>
<feature type="active site" description="Nucleophile" evidence="14">
    <location>
        <position position="338"/>
    </location>
</feature>
<reference evidence="16 17" key="1">
    <citation type="journal article" date="2016" name="Nat. Commun.">
        <title>Thousands of microbial genomes shed light on interconnected biogeochemical processes in an aquifer system.</title>
        <authorList>
            <person name="Anantharaman K."/>
            <person name="Brown C.T."/>
            <person name="Hug L.A."/>
            <person name="Sharon I."/>
            <person name="Castelle C.J."/>
            <person name="Probst A.J."/>
            <person name="Thomas B.C."/>
            <person name="Singh A."/>
            <person name="Wilkins M.J."/>
            <person name="Karaoz U."/>
            <person name="Brodie E.L."/>
            <person name="Williams K.H."/>
            <person name="Hubbard S.S."/>
            <person name="Banfield J.F."/>
        </authorList>
    </citation>
    <scope>NUCLEOTIDE SEQUENCE [LARGE SCALE GENOMIC DNA]</scope>
</reference>
<evidence type="ECO:0000256" key="5">
    <source>
        <dbReference type="ARBA" id="ARBA00005520"/>
    </source>
</evidence>
<evidence type="ECO:0000256" key="14">
    <source>
        <dbReference type="HAMAP-Rule" id="MF_00179"/>
    </source>
</evidence>
<comment type="function">
    <text evidence="2">Catalyzes the conversion of D-ribulose 5-phosphate to formate and 3,4-dihydroxy-2-butanone 4-phosphate.</text>
</comment>
<dbReference type="EC" id="3.5.4.25" evidence="14"/>
<feature type="binding site" evidence="14">
    <location>
        <position position="280"/>
    </location>
    <ligand>
        <name>GTP</name>
        <dbReference type="ChEBI" id="CHEBI:37565"/>
    </ligand>
</feature>
<dbReference type="FunFam" id="3.40.50.10990:FF:000001">
    <property type="entry name" value="Riboflavin biosynthesis protein RibBA"/>
    <property type="match status" value="1"/>
</dbReference>
<dbReference type="InterPro" id="IPR000926">
    <property type="entry name" value="RibA"/>
</dbReference>
<feature type="binding site" evidence="14">
    <location>
        <position position="277"/>
    </location>
    <ligand>
        <name>Zn(2+)</name>
        <dbReference type="ChEBI" id="CHEBI:29105"/>
        <note>catalytic</note>
    </ligand>
</feature>
<proteinExistence type="inferred from homology"/>
<comment type="similarity">
    <text evidence="5">In the N-terminal section; belongs to the DHBP synthase family.</text>
</comment>
<feature type="binding site" evidence="14">
    <location>
        <position position="275"/>
    </location>
    <ligand>
        <name>Zn(2+)</name>
        <dbReference type="ChEBI" id="CHEBI:29105"/>
        <note>catalytic</note>
    </ligand>
</feature>
<feature type="binding site" evidence="14">
    <location>
        <position position="359"/>
    </location>
    <ligand>
        <name>GTP</name>
        <dbReference type="ChEBI" id="CHEBI:37565"/>
    </ligand>
</feature>
<comment type="pathway">
    <text evidence="4">Cofactor biosynthesis; riboflavin biosynthesis; 2-hydroxy-3-oxobutyl phosphate from D-ribulose 5-phosphate: step 1/1.</text>
</comment>
<comment type="function">
    <text evidence="12 14">Catalyzes the conversion of GTP to 2,5-diamino-6-ribosylamino-4(3H)-pyrimidinone 5'-phosphate (DARP), formate and pyrophosphate.</text>
</comment>
<feature type="binding site" evidence="14">
    <location>
        <begin position="259"/>
        <end position="263"/>
    </location>
    <ligand>
        <name>GTP</name>
        <dbReference type="ChEBI" id="CHEBI:37565"/>
    </ligand>
</feature>
<dbReference type="Gene3D" id="3.90.870.10">
    <property type="entry name" value="DHBP synthase"/>
    <property type="match status" value="1"/>
</dbReference>
<dbReference type="GO" id="GO:0003935">
    <property type="term" value="F:GTP cyclohydrolase II activity"/>
    <property type="evidence" value="ECO:0007669"/>
    <property type="project" value="UniProtKB-UniRule"/>
</dbReference>
<dbReference type="PIRSF" id="PIRSF001259">
    <property type="entry name" value="RibA"/>
    <property type="match status" value="1"/>
</dbReference>
<dbReference type="PANTHER" id="PTHR21327:SF18">
    <property type="entry name" value="3,4-DIHYDROXY-2-BUTANONE 4-PHOSPHATE SYNTHASE"/>
    <property type="match status" value="1"/>
</dbReference>
<dbReference type="InterPro" id="IPR032677">
    <property type="entry name" value="GTP_cyclohydro_II"/>
</dbReference>
<feature type="domain" description="GTP cyclohydrolase II" evidence="15">
    <location>
        <begin position="218"/>
        <end position="380"/>
    </location>
</feature>
<keyword evidence="9 14" id="KW-0378">Hydrolase</keyword>
<evidence type="ECO:0000256" key="13">
    <source>
        <dbReference type="ARBA" id="ARBA00049295"/>
    </source>
</evidence>
<evidence type="ECO:0000256" key="2">
    <source>
        <dbReference type="ARBA" id="ARBA00002284"/>
    </source>
</evidence>
<dbReference type="AlphaFoldDB" id="A0A1G1Y339"/>
<feature type="binding site" evidence="14">
    <location>
        <position position="364"/>
    </location>
    <ligand>
        <name>GTP</name>
        <dbReference type="ChEBI" id="CHEBI:37565"/>
    </ligand>
</feature>
<dbReference type="EMBL" id="MHIE01000001">
    <property type="protein sequence ID" value="OGY46718.1"/>
    <property type="molecule type" value="Genomic_DNA"/>
</dbReference>
<comment type="catalytic activity">
    <reaction evidence="13 14">
        <text>GTP + 4 H2O = 2,5-diamino-6-hydroxy-4-(5-phosphoribosylamino)-pyrimidine + formate + 2 phosphate + 3 H(+)</text>
        <dbReference type="Rhea" id="RHEA:23704"/>
        <dbReference type="ChEBI" id="CHEBI:15377"/>
        <dbReference type="ChEBI" id="CHEBI:15378"/>
        <dbReference type="ChEBI" id="CHEBI:15740"/>
        <dbReference type="ChEBI" id="CHEBI:37565"/>
        <dbReference type="ChEBI" id="CHEBI:43474"/>
        <dbReference type="ChEBI" id="CHEBI:58614"/>
        <dbReference type="EC" id="3.5.4.25"/>
    </reaction>
</comment>
<dbReference type="InterPro" id="IPR000422">
    <property type="entry name" value="DHBP_synthase_RibB"/>
</dbReference>
<dbReference type="UniPathway" id="UPA00275">
    <property type="reaction ID" value="UER00399"/>
</dbReference>
<keyword evidence="11 14" id="KW-0342">GTP-binding</keyword>
<evidence type="ECO:0000313" key="16">
    <source>
        <dbReference type="EMBL" id="OGY46718.1"/>
    </source>
</evidence>
<evidence type="ECO:0000313" key="17">
    <source>
        <dbReference type="Proteomes" id="UP000178240"/>
    </source>
</evidence>
<evidence type="ECO:0000256" key="7">
    <source>
        <dbReference type="ARBA" id="ARBA00022723"/>
    </source>
</evidence>
<feature type="binding site" evidence="14">
    <location>
        <position position="264"/>
    </location>
    <ligand>
        <name>Zn(2+)</name>
        <dbReference type="ChEBI" id="CHEBI:29105"/>
        <note>catalytic</note>
    </ligand>
</feature>
<dbReference type="NCBIfam" id="TIGR00506">
    <property type="entry name" value="ribB"/>
    <property type="match status" value="1"/>
</dbReference>
<dbReference type="GO" id="GO:0008686">
    <property type="term" value="F:3,4-dihydroxy-2-butanone-4-phosphate synthase activity"/>
    <property type="evidence" value="ECO:0007669"/>
    <property type="project" value="UniProtKB-EC"/>
</dbReference>
<dbReference type="CDD" id="cd00641">
    <property type="entry name" value="GTP_cyclohydro2"/>
    <property type="match status" value="1"/>
</dbReference>
<dbReference type="GO" id="GO:0005829">
    <property type="term" value="C:cytosol"/>
    <property type="evidence" value="ECO:0007669"/>
    <property type="project" value="TreeGrafter"/>
</dbReference>
<dbReference type="GO" id="GO:0005525">
    <property type="term" value="F:GTP binding"/>
    <property type="evidence" value="ECO:0007669"/>
    <property type="project" value="UniProtKB-KW"/>
</dbReference>
<dbReference type="GO" id="GO:0008270">
    <property type="term" value="F:zinc ion binding"/>
    <property type="evidence" value="ECO:0007669"/>
    <property type="project" value="UniProtKB-UniRule"/>
</dbReference>
<keyword evidence="7 14" id="KW-0479">Metal-binding</keyword>
<evidence type="ECO:0000259" key="15">
    <source>
        <dbReference type="Pfam" id="PF00925"/>
    </source>
</evidence>
<evidence type="ECO:0000256" key="8">
    <source>
        <dbReference type="ARBA" id="ARBA00022741"/>
    </source>
</evidence>
<sequence length="407" mass="44358">MKPFVSIKEAIKEIKLGRLLIVVDSPNRENEGDFFIPGQKVSADKTNFMITQGRGLLCVAIDLAIAGRLDLPLMVPAYQNQEKTQVNFTVSVNAAEGITSGVSAFDRTKTIQVLANPKSQAKDLVRPGHVLPLLASPGGLASRQGHTEAAIALSRLAGYSSCGVLCEIVKPDGRMARLPDLKKLAEEFDLKIVAISDLKKIIKPVLRPNKKLPTVVRTAAATMPNQFGQFKIMVYKSFFDNAEHTVLLYGQTKKRMLVRVHSSCLTGDTLGSRRCDCGPQLQESLRLIKQAGSGLILYLDQEGRGIGLSNKIKAYALQDKGLDTFEANEALGFGADLRGYKVAAQILQDLGVSEVNLLTNNPDKVKSLEKNGIKVVKRLPLEIKPDAINAKYLATKKNKMGHQLTSV</sequence>
<evidence type="ECO:0000256" key="10">
    <source>
        <dbReference type="ARBA" id="ARBA00022833"/>
    </source>
</evidence>
<dbReference type="STRING" id="1797535.A2744_00975"/>
<dbReference type="Proteomes" id="UP000178240">
    <property type="component" value="Unassembled WGS sequence"/>
</dbReference>
<feature type="active site" description="Proton acceptor" evidence="14">
    <location>
        <position position="336"/>
    </location>
</feature>
<dbReference type="HAMAP" id="MF_00179">
    <property type="entry name" value="RibA"/>
    <property type="match status" value="1"/>
</dbReference>
<evidence type="ECO:0000256" key="11">
    <source>
        <dbReference type="ARBA" id="ARBA00023134"/>
    </source>
</evidence>
<feature type="binding site" evidence="14">
    <location>
        <begin position="302"/>
        <end position="304"/>
    </location>
    <ligand>
        <name>GTP</name>
        <dbReference type="ChEBI" id="CHEBI:37565"/>
    </ligand>
</feature>
<keyword evidence="10 14" id="KW-0862">Zinc</keyword>
<dbReference type="NCBIfam" id="NF001591">
    <property type="entry name" value="PRK00393.1"/>
    <property type="match status" value="1"/>
</dbReference>
<accession>A0A1G1Y339</accession>
<organism evidence="16 17">
    <name type="scientific">Candidatus Buchananbacteria bacterium RIFCSPHIGHO2_01_FULL_44_11</name>
    <dbReference type="NCBI Taxonomy" id="1797535"/>
    <lineage>
        <taxon>Bacteria</taxon>
        <taxon>Candidatus Buchananiibacteriota</taxon>
    </lineage>
</organism>
<dbReference type="SUPFAM" id="SSF142695">
    <property type="entry name" value="RibA-like"/>
    <property type="match status" value="1"/>
</dbReference>
<dbReference type="Pfam" id="PF00926">
    <property type="entry name" value="DHBP_synthase"/>
    <property type="match status" value="1"/>
</dbReference>
<comment type="caution">
    <text evidence="16">The sequence shown here is derived from an EMBL/GenBank/DDBJ whole genome shotgun (WGS) entry which is preliminary data.</text>
</comment>
<name>A0A1G1Y339_9BACT</name>
<comment type="catalytic activity">
    <reaction evidence="1">
        <text>D-ribulose 5-phosphate = (2S)-2-hydroxy-3-oxobutyl phosphate + formate + H(+)</text>
        <dbReference type="Rhea" id="RHEA:18457"/>
        <dbReference type="ChEBI" id="CHEBI:15378"/>
        <dbReference type="ChEBI" id="CHEBI:15740"/>
        <dbReference type="ChEBI" id="CHEBI:58121"/>
        <dbReference type="ChEBI" id="CHEBI:58830"/>
        <dbReference type="EC" id="4.1.99.12"/>
    </reaction>
</comment>